<name>A0A382BBG5_9ZZZZ</name>
<sequence>MFHHLLYPSTLKGKILHSSLILYLCTSLIGCATPQQPTVKPPTAVARAMETRSFPKDMKTVLKASINALQDMDYTIDVLNSDIGLITASRTTEKGQAPLSADNSSNNNQLSGLGKLLPIVFIAGAAIILFNLIFDDDDDDDDDKRRDRDGHTINLGSEGSNGDSGPVGPRIFRYKVTINLNDLNADKTKIRVSASGEIEQDGKILGTGGIHEPEFFRQFFANVNKALFLEDQGQ</sequence>
<feature type="region of interest" description="Disordered" evidence="1">
    <location>
        <begin position="140"/>
        <end position="168"/>
    </location>
</feature>
<proteinExistence type="predicted"/>
<feature type="transmembrane region" description="Helical" evidence="2">
    <location>
        <begin position="116"/>
        <end position="134"/>
    </location>
</feature>
<evidence type="ECO:0000256" key="2">
    <source>
        <dbReference type="SAM" id="Phobius"/>
    </source>
</evidence>
<keyword evidence="2" id="KW-1133">Transmembrane helix</keyword>
<gene>
    <name evidence="3" type="ORF">METZ01_LOCUS163496</name>
</gene>
<reference evidence="3" key="1">
    <citation type="submission" date="2018-05" db="EMBL/GenBank/DDBJ databases">
        <authorList>
            <person name="Lanie J.A."/>
            <person name="Ng W.-L."/>
            <person name="Kazmierczak K.M."/>
            <person name="Andrzejewski T.M."/>
            <person name="Davidsen T.M."/>
            <person name="Wayne K.J."/>
            <person name="Tettelin H."/>
            <person name="Glass J.I."/>
            <person name="Rusch D."/>
            <person name="Podicherti R."/>
            <person name="Tsui H.-C.T."/>
            <person name="Winkler M.E."/>
        </authorList>
    </citation>
    <scope>NUCLEOTIDE SEQUENCE</scope>
</reference>
<protein>
    <submittedName>
        <fullName evidence="3">Uncharacterized protein</fullName>
    </submittedName>
</protein>
<keyword evidence="2" id="KW-0472">Membrane</keyword>
<evidence type="ECO:0000313" key="3">
    <source>
        <dbReference type="EMBL" id="SVB10642.1"/>
    </source>
</evidence>
<dbReference type="AlphaFoldDB" id="A0A382BBG5"/>
<dbReference type="EMBL" id="UINC01028872">
    <property type="protein sequence ID" value="SVB10642.1"/>
    <property type="molecule type" value="Genomic_DNA"/>
</dbReference>
<keyword evidence="2" id="KW-0812">Transmembrane</keyword>
<accession>A0A382BBG5</accession>
<evidence type="ECO:0000256" key="1">
    <source>
        <dbReference type="SAM" id="MobiDB-lite"/>
    </source>
</evidence>
<organism evidence="3">
    <name type="scientific">marine metagenome</name>
    <dbReference type="NCBI Taxonomy" id="408172"/>
    <lineage>
        <taxon>unclassified sequences</taxon>
        <taxon>metagenomes</taxon>
        <taxon>ecological metagenomes</taxon>
    </lineage>
</organism>
<feature type="compositionally biased region" description="Polar residues" evidence="1">
    <location>
        <begin position="154"/>
        <end position="163"/>
    </location>
</feature>